<proteinExistence type="predicted"/>
<keyword evidence="2" id="KW-1185">Reference proteome</keyword>
<dbReference type="AlphaFoldDB" id="A0AAV6HED3"/>
<dbReference type="EMBL" id="JADWDJ010000001">
    <property type="protein sequence ID" value="KAG5285434.1"/>
    <property type="molecule type" value="Genomic_DNA"/>
</dbReference>
<reference evidence="1 2" key="1">
    <citation type="submission" date="2020-10" db="EMBL/GenBank/DDBJ databases">
        <title>Chromosome-scale genome assembly of the Allis shad, Alosa alosa.</title>
        <authorList>
            <person name="Margot Z."/>
            <person name="Christophe K."/>
            <person name="Cabau C."/>
            <person name="Louis A."/>
            <person name="Berthelot C."/>
            <person name="Parey E."/>
            <person name="Roest Crollius H."/>
            <person name="Montfort J."/>
            <person name="Robinson-Rechavi M."/>
            <person name="Bucao C."/>
            <person name="Bouchez O."/>
            <person name="Gislard M."/>
            <person name="Lluch J."/>
            <person name="Milhes M."/>
            <person name="Lampietro C."/>
            <person name="Lopez Roques C."/>
            <person name="Donnadieu C."/>
            <person name="Braasch I."/>
            <person name="Desvignes T."/>
            <person name="Postlethwait J."/>
            <person name="Bobe J."/>
            <person name="Guiguen Y."/>
        </authorList>
    </citation>
    <scope>NUCLEOTIDE SEQUENCE [LARGE SCALE GENOMIC DNA]</scope>
    <source>
        <strain evidence="1">M-15738</strain>
        <tissue evidence="1">Blood</tissue>
    </source>
</reference>
<gene>
    <name evidence="1" type="ORF">AALO_G00003320</name>
</gene>
<sequence>MELESAALTGETTEWSIGGAVPVTVLSAGESVAVEARPRQVLEERCGGAHCEIFQRDRILLLHLSTVLSIAHNNDKSPQNHSASVASALLLHPWLSFPVPVLPGVKGHML</sequence>
<organism evidence="1 2">
    <name type="scientific">Alosa alosa</name>
    <name type="common">allis shad</name>
    <dbReference type="NCBI Taxonomy" id="278164"/>
    <lineage>
        <taxon>Eukaryota</taxon>
        <taxon>Metazoa</taxon>
        <taxon>Chordata</taxon>
        <taxon>Craniata</taxon>
        <taxon>Vertebrata</taxon>
        <taxon>Euteleostomi</taxon>
        <taxon>Actinopterygii</taxon>
        <taxon>Neopterygii</taxon>
        <taxon>Teleostei</taxon>
        <taxon>Clupei</taxon>
        <taxon>Clupeiformes</taxon>
        <taxon>Clupeoidei</taxon>
        <taxon>Clupeidae</taxon>
        <taxon>Alosa</taxon>
    </lineage>
</organism>
<comment type="caution">
    <text evidence="1">The sequence shown here is derived from an EMBL/GenBank/DDBJ whole genome shotgun (WGS) entry which is preliminary data.</text>
</comment>
<evidence type="ECO:0000313" key="2">
    <source>
        <dbReference type="Proteomes" id="UP000823561"/>
    </source>
</evidence>
<dbReference type="Proteomes" id="UP000823561">
    <property type="component" value="Chromosome 1"/>
</dbReference>
<accession>A0AAV6HED3</accession>
<name>A0AAV6HED3_9TELE</name>
<evidence type="ECO:0000313" key="1">
    <source>
        <dbReference type="EMBL" id="KAG5285434.1"/>
    </source>
</evidence>
<protein>
    <submittedName>
        <fullName evidence="1">Uncharacterized protein</fullName>
    </submittedName>
</protein>